<accession>A0A4S4FL17</accession>
<name>A0A4S4FL17_9MICO</name>
<dbReference type="AlphaFoldDB" id="A0A4S4FL17"/>
<dbReference type="Proteomes" id="UP000309133">
    <property type="component" value="Unassembled WGS sequence"/>
</dbReference>
<comment type="caution">
    <text evidence="1">The sequence shown here is derived from an EMBL/GenBank/DDBJ whole genome shotgun (WGS) entry which is preliminary data.</text>
</comment>
<reference evidence="1 2" key="1">
    <citation type="submission" date="2019-04" db="EMBL/GenBank/DDBJ databases">
        <authorList>
            <person name="Jiang L."/>
        </authorList>
    </citation>
    <scope>NUCLEOTIDE SEQUENCE [LARGE SCALE GENOMIC DNA]</scope>
    <source>
        <strain evidence="1 2">YIM 131853</strain>
    </source>
</reference>
<protein>
    <recommendedName>
        <fullName evidence="3">Asp23/Gls24 family envelope stress response protein</fullName>
    </recommendedName>
</protein>
<evidence type="ECO:0000313" key="1">
    <source>
        <dbReference type="EMBL" id="THG30005.1"/>
    </source>
</evidence>
<sequence length="117" mass="11748">MSIDVETMGYELDDLIRSTPGVAALFPAEASPLALATTLVAGALSRPVPASVSVSTSPAADLADGVEVTVKARVAVDASWSAAEVCRAVHDAVVERIAADFPAATSIVSVGVAQVAD</sequence>
<keyword evidence="2" id="KW-1185">Reference proteome</keyword>
<proteinExistence type="predicted"/>
<evidence type="ECO:0008006" key="3">
    <source>
        <dbReference type="Google" id="ProtNLM"/>
    </source>
</evidence>
<dbReference type="RefSeq" id="WP_136428333.1">
    <property type="nucleotide sequence ID" value="NZ_SSSM01000005.1"/>
</dbReference>
<gene>
    <name evidence="1" type="ORF">E6C64_15300</name>
</gene>
<organism evidence="1 2">
    <name type="scientific">Naasia lichenicola</name>
    <dbReference type="NCBI Taxonomy" id="2565933"/>
    <lineage>
        <taxon>Bacteria</taxon>
        <taxon>Bacillati</taxon>
        <taxon>Actinomycetota</taxon>
        <taxon>Actinomycetes</taxon>
        <taxon>Micrococcales</taxon>
        <taxon>Microbacteriaceae</taxon>
        <taxon>Naasia</taxon>
    </lineage>
</organism>
<dbReference type="EMBL" id="SSSM01000005">
    <property type="protein sequence ID" value="THG30005.1"/>
    <property type="molecule type" value="Genomic_DNA"/>
</dbReference>
<evidence type="ECO:0000313" key="2">
    <source>
        <dbReference type="Proteomes" id="UP000309133"/>
    </source>
</evidence>